<reference evidence="1 2" key="1">
    <citation type="submission" date="2013-12" db="EMBL/GenBank/DDBJ databases">
        <title>Complete Genomes of Pseudomonas monteilii SB3078 and SB3101, two Benzene, Toluene and Ethylbenzene Degrading Bacteria used for Bioaugmentation.</title>
        <authorList>
            <person name="Dueholm M.S."/>
            <person name="Albertsen M."/>
            <person name="D'Imperio S."/>
            <person name="Tale V.P."/>
            <person name="Lewis D."/>
            <person name="Nilsen P.H."/>
            <person name="Nielsen J.L."/>
        </authorList>
    </citation>
    <scope>NUCLEOTIDE SEQUENCE [LARGE SCALE GENOMIC DNA]</scope>
    <source>
        <strain evidence="1 2">SB3101</strain>
    </source>
</reference>
<evidence type="ECO:0000313" key="2">
    <source>
        <dbReference type="Proteomes" id="UP000018660"/>
    </source>
</evidence>
<dbReference type="EMBL" id="CP006979">
    <property type="protein sequence ID" value="AHC91149.1"/>
    <property type="molecule type" value="Genomic_DNA"/>
</dbReference>
<dbReference type="AlphaFoldDB" id="V9V6I8"/>
<sequence length="48" mass="5473">MIGNQFGFSVSIGKVRFCLFIDDVYIRVPRCFELAWNSTGFYFGKDGA</sequence>
<name>V9V6I8_9PSED</name>
<dbReference type="Proteomes" id="UP000018660">
    <property type="component" value="Chromosome"/>
</dbReference>
<dbReference type="KEGG" id="pmot:X970_17250"/>
<organism evidence="1 2">
    <name type="scientific">Pseudomonas monteilii SB3101</name>
    <dbReference type="NCBI Taxonomy" id="1435058"/>
    <lineage>
        <taxon>Bacteria</taxon>
        <taxon>Pseudomonadati</taxon>
        <taxon>Pseudomonadota</taxon>
        <taxon>Gammaproteobacteria</taxon>
        <taxon>Pseudomonadales</taxon>
        <taxon>Pseudomonadaceae</taxon>
        <taxon>Pseudomonas</taxon>
    </lineage>
</organism>
<evidence type="ECO:0000313" key="1">
    <source>
        <dbReference type="EMBL" id="AHC91149.1"/>
    </source>
</evidence>
<proteinExistence type="predicted"/>
<dbReference type="HOGENOM" id="CLU_3156731_0_0_6"/>
<gene>
    <name evidence="1" type="ORF">X970_17250</name>
</gene>
<protein>
    <submittedName>
        <fullName evidence="1">Uncharacterized protein</fullName>
    </submittedName>
</protein>
<accession>V9V6I8</accession>